<sequence length="331" mass="35852">MLAACCPVPWYTPVAGGSSLTLWRDASNTKWTNTDCSRRAQMFQAMEAFAIASCVSSVAALVAGVLQLVGGGHLGVTVGLGVFTTAMELVTWALCVNQFHVYNCPGKGDSPLAGIGLGLGSGFALTLAACGIMLFATIGVSYYLYAFFARPELHEDKYNRSGLTIAFLLFGCFTITVVGSTSTIWVYYTKDLTAKFTLWHLELEFTEQDVSSFSGWKNSDCPPLMKNIHVGQAFAIISSALLFVSFLLSVGAVYRRGLRLVTLICAAASWATLLVCWAVLVATKNKLIVCSSTESEYSSIDLREYFITDGLAMFIAAWCILVPTMILIFLK</sequence>
<evidence type="ECO:0000313" key="2">
    <source>
        <dbReference type="EMBL" id="EPY25036.1"/>
    </source>
</evidence>
<accession>S9VDF6</accession>
<dbReference type="PANTHER" id="PTHR33297">
    <property type="entry name" value="AMASTIN-LIKE SURFACE PROTEIN-LIKE PROTEIN-RELATED"/>
    <property type="match status" value="1"/>
</dbReference>
<dbReference type="Pfam" id="PF07344">
    <property type="entry name" value="Amastin"/>
    <property type="match status" value="2"/>
</dbReference>
<dbReference type="InterPro" id="IPR009944">
    <property type="entry name" value="Amastin"/>
</dbReference>
<dbReference type="EMBL" id="ATMH01006875">
    <property type="protein sequence ID" value="EPY25036.1"/>
    <property type="molecule type" value="Genomic_DNA"/>
</dbReference>
<name>S9VDF6_9TRYP</name>
<reference evidence="2 3" key="1">
    <citation type="journal article" date="2013" name="PLoS ONE">
        <title>Predicting the Proteins of Angomonas deanei, Strigomonas culicis and Their Respective Endosymbionts Reveals New Aspects of the Trypanosomatidae Family.</title>
        <authorList>
            <person name="Motta M.C."/>
            <person name="Martins A.C."/>
            <person name="de Souza S.S."/>
            <person name="Catta-Preta C.M."/>
            <person name="Silva R."/>
            <person name="Klein C.C."/>
            <person name="de Almeida L.G."/>
            <person name="de Lima Cunha O."/>
            <person name="Ciapina L.P."/>
            <person name="Brocchi M."/>
            <person name="Colabardini A.C."/>
            <person name="de Araujo Lima B."/>
            <person name="Machado C.R."/>
            <person name="de Almeida Soares C.M."/>
            <person name="Probst C.M."/>
            <person name="de Menezes C.B."/>
            <person name="Thompson C.E."/>
            <person name="Bartholomeu D.C."/>
            <person name="Gradia D.F."/>
            <person name="Pavoni D.P."/>
            <person name="Grisard E.C."/>
            <person name="Fantinatti-Garboggini F."/>
            <person name="Marchini F.K."/>
            <person name="Rodrigues-Luiz G.F."/>
            <person name="Wagner G."/>
            <person name="Goldman G.H."/>
            <person name="Fietto J.L."/>
            <person name="Elias M.C."/>
            <person name="Goldman M.H."/>
            <person name="Sagot M.F."/>
            <person name="Pereira M."/>
            <person name="Stoco P.H."/>
            <person name="de Mendonca-Neto R.P."/>
            <person name="Teixeira S.M."/>
            <person name="Maciel T.E."/>
            <person name="de Oliveira Mendes T.A."/>
            <person name="Urmenyi T.P."/>
            <person name="de Souza W."/>
            <person name="Schenkman S."/>
            <person name="de Vasconcelos A.T."/>
        </authorList>
    </citation>
    <scope>NUCLEOTIDE SEQUENCE [LARGE SCALE GENOMIC DNA]</scope>
</reference>
<keyword evidence="3" id="KW-1185">Reference proteome</keyword>
<dbReference type="Proteomes" id="UP000015354">
    <property type="component" value="Unassembled WGS sequence"/>
</dbReference>
<organism evidence="2 3">
    <name type="scientific">Strigomonas culicis</name>
    <dbReference type="NCBI Taxonomy" id="28005"/>
    <lineage>
        <taxon>Eukaryota</taxon>
        <taxon>Discoba</taxon>
        <taxon>Euglenozoa</taxon>
        <taxon>Kinetoplastea</taxon>
        <taxon>Metakinetoplastina</taxon>
        <taxon>Trypanosomatida</taxon>
        <taxon>Trypanosomatidae</taxon>
        <taxon>Strigomonadinae</taxon>
        <taxon>Strigomonas</taxon>
    </lineage>
</organism>
<feature type="transmembrane region" description="Helical" evidence="1">
    <location>
        <begin position="117"/>
        <end position="145"/>
    </location>
</feature>
<evidence type="ECO:0000256" key="1">
    <source>
        <dbReference type="SAM" id="Phobius"/>
    </source>
</evidence>
<feature type="transmembrane region" description="Helical" evidence="1">
    <location>
        <begin position="48"/>
        <end position="68"/>
    </location>
</feature>
<proteinExistence type="predicted"/>
<protein>
    <recommendedName>
        <fullName evidence="4">Amastin</fullName>
    </recommendedName>
</protein>
<evidence type="ECO:0008006" key="4">
    <source>
        <dbReference type="Google" id="ProtNLM"/>
    </source>
</evidence>
<feature type="transmembrane region" description="Helical" evidence="1">
    <location>
        <begin position="311"/>
        <end position="330"/>
    </location>
</feature>
<dbReference type="OrthoDB" id="258050at2759"/>
<dbReference type="PANTHER" id="PTHR33297:SF4">
    <property type="entry name" value="AMASTIN"/>
    <property type="match status" value="1"/>
</dbReference>
<keyword evidence="1" id="KW-1133">Transmembrane helix</keyword>
<gene>
    <name evidence="2" type="ORF">STCU_06875</name>
</gene>
<feature type="transmembrane region" description="Helical" evidence="1">
    <location>
        <begin position="260"/>
        <end position="282"/>
    </location>
</feature>
<keyword evidence="1" id="KW-0472">Membrane</keyword>
<keyword evidence="1" id="KW-0812">Transmembrane</keyword>
<feature type="transmembrane region" description="Helical" evidence="1">
    <location>
        <begin position="165"/>
        <end position="188"/>
    </location>
</feature>
<feature type="transmembrane region" description="Helical" evidence="1">
    <location>
        <begin position="233"/>
        <end position="254"/>
    </location>
</feature>
<comment type="caution">
    <text evidence="2">The sequence shown here is derived from an EMBL/GenBank/DDBJ whole genome shotgun (WGS) entry which is preliminary data.</text>
</comment>
<dbReference type="AlphaFoldDB" id="S9VDF6"/>
<evidence type="ECO:0000313" key="3">
    <source>
        <dbReference type="Proteomes" id="UP000015354"/>
    </source>
</evidence>